<dbReference type="GO" id="GO:0005886">
    <property type="term" value="C:plasma membrane"/>
    <property type="evidence" value="ECO:0007669"/>
    <property type="project" value="TreeGrafter"/>
</dbReference>
<dbReference type="OMA" id="EARIMWQ"/>
<evidence type="ECO:0000256" key="9">
    <source>
        <dbReference type="SAM" id="Phobius"/>
    </source>
</evidence>
<evidence type="ECO:0000256" key="3">
    <source>
        <dbReference type="ARBA" id="ARBA00022692"/>
    </source>
</evidence>
<sequence length="954" mass="107091">MCLTDRVPKRCVPKVLCLNEIISVIVEGNILDDVPCRDSDVRCFVDAGESGYYPNLCNNTNVASDCSYMCGKCKHKIYSDAEVYFPFDDLDDDNKFTDKSGFKSEEISGEITLMDQGRRLGAVMINKSSCLDLGEFDGGHKDSTGIYFGYNRKLNVFIVTVNTKKRQYTASFDESIVPVSSRWFMSIVVTCNFRGNKRNSQAELGLGNQYPPPHVATSVPRIPDQIQNSLENLNFSPKVDNSLVYHEGLKVYIEGELKIHERNYTTIPIDNDYDSARIGCVDKDKPWSNFIRVDEFAFWNRVLKPREVFDVAVANSIKTFEEPINQLDSTVSETNNLETATSVVSSLEQIVKTKPLSHNDIKEMVGLWERLAAAQYLPQIKLSRFSRVRASSDKPVQNTTEESLVSKVSDTIDGVLGKTNRGAVKDLSDKEPESLPNLVEAVDDFLGKVSRYSLQNESNGTYEATEIRDSVEIRVKVDSVSKENYEYQHGSSVILETDNRSSVLLVNVLYKGIGNLFPTDHNIDLQYKHNDSEKTNSSYLELGEDILGMSVYDDDSLVNSNIQYKFKLPEINGSDVYPHCVYLDFKNSSKDGVSTVLPYWTDTGCVLLQVAKDSVTCSCSHLTNFAILMQIVPFEISEKDKMALETITFIGCALSIMGGILTVLTFLFLRIYTNRVMIHMNLAVAIIGAQILMLIEEAIARGTAACTAVTLLLYYFNMSIFSWMLVEGIQLFLQIVVVFTSDSKMKIFYGIGWGAPILLATICLAVLNSDLGQHGVCWLSPHDNSIWAFAVPALAVIFTNLVILVIVMKVVYSMSNTMDKPKLAVIRNAVKASVLLLPLLGCTWLFGVLAVSSETVIFQYLFTVTNTLQGFMLFFCHCVWNTEVRESFMRRKAVWDASRHFRVDPVSQAPRVNEIRHEADGRRRTRRDRAGTPSTDSFDMASTPVSNKYGHRRI</sequence>
<feature type="transmembrane region" description="Helical" evidence="9">
    <location>
        <begin position="676"/>
        <end position="695"/>
    </location>
</feature>
<accession>V4BEG2</accession>
<dbReference type="GeneID" id="20236390"/>
<reference evidence="12 13" key="1">
    <citation type="journal article" date="2013" name="Nature">
        <title>Insights into bilaterian evolution from three spiralian genomes.</title>
        <authorList>
            <person name="Simakov O."/>
            <person name="Marletaz F."/>
            <person name="Cho S.J."/>
            <person name="Edsinger-Gonzales E."/>
            <person name="Havlak P."/>
            <person name="Hellsten U."/>
            <person name="Kuo D.H."/>
            <person name="Larsson T."/>
            <person name="Lv J."/>
            <person name="Arendt D."/>
            <person name="Savage R."/>
            <person name="Osoegawa K."/>
            <person name="de Jong P."/>
            <person name="Grimwood J."/>
            <person name="Chapman J.A."/>
            <person name="Shapiro H."/>
            <person name="Aerts A."/>
            <person name="Otillar R.P."/>
            <person name="Terry A.Y."/>
            <person name="Boore J.L."/>
            <person name="Grigoriev I.V."/>
            <person name="Lindberg D.R."/>
            <person name="Seaver E.C."/>
            <person name="Weisblat D.A."/>
            <person name="Putnam N.H."/>
            <person name="Rokhsar D.S."/>
        </authorList>
    </citation>
    <scope>NUCLEOTIDE SEQUENCE [LARGE SCALE GENOMIC DNA]</scope>
</reference>
<dbReference type="EMBL" id="KB202953">
    <property type="protein sequence ID" value="ESO87259.1"/>
    <property type="molecule type" value="Genomic_DNA"/>
</dbReference>
<feature type="domain" description="GAIN-B" evidence="10">
    <location>
        <begin position="469"/>
        <end position="635"/>
    </location>
</feature>
<dbReference type="Pfam" id="PF01825">
    <property type="entry name" value="GPS"/>
    <property type="match status" value="1"/>
</dbReference>
<dbReference type="PROSITE" id="PS50221">
    <property type="entry name" value="GAIN_B"/>
    <property type="match status" value="1"/>
</dbReference>
<evidence type="ECO:0000313" key="13">
    <source>
        <dbReference type="Proteomes" id="UP000030746"/>
    </source>
</evidence>
<feature type="transmembrane region" description="Helical" evidence="9">
    <location>
        <begin position="832"/>
        <end position="851"/>
    </location>
</feature>
<dbReference type="InterPro" id="IPR000203">
    <property type="entry name" value="GPS"/>
</dbReference>
<dbReference type="PROSITE" id="PS50261">
    <property type="entry name" value="G_PROTEIN_RECEP_F2_4"/>
    <property type="match status" value="1"/>
</dbReference>
<feature type="domain" description="G-protein coupled receptors family 2 profile 2" evidence="11">
    <location>
        <begin position="644"/>
        <end position="881"/>
    </location>
</feature>
<evidence type="ECO:0000256" key="6">
    <source>
        <dbReference type="ARBA" id="ARBA00023157"/>
    </source>
</evidence>
<dbReference type="STRING" id="225164.V4BEG2"/>
<dbReference type="Gene3D" id="2.60.220.50">
    <property type="match status" value="1"/>
</dbReference>
<evidence type="ECO:0000256" key="1">
    <source>
        <dbReference type="ARBA" id="ARBA00004141"/>
    </source>
</evidence>
<dbReference type="RefSeq" id="XP_009062205.1">
    <property type="nucleotide sequence ID" value="XM_009063957.1"/>
</dbReference>
<dbReference type="PANTHER" id="PTHR12011:SF347">
    <property type="entry name" value="FI21270P1-RELATED"/>
    <property type="match status" value="1"/>
</dbReference>
<dbReference type="Gene3D" id="1.20.1070.10">
    <property type="entry name" value="Rhodopsin 7-helix transmembrane proteins"/>
    <property type="match status" value="1"/>
</dbReference>
<feature type="transmembrane region" description="Helical" evidence="9">
    <location>
        <begin position="647"/>
        <end position="669"/>
    </location>
</feature>
<evidence type="ECO:0000313" key="12">
    <source>
        <dbReference type="EMBL" id="ESO87259.1"/>
    </source>
</evidence>
<dbReference type="Proteomes" id="UP000030746">
    <property type="component" value="Unassembled WGS sequence"/>
</dbReference>
<evidence type="ECO:0000256" key="5">
    <source>
        <dbReference type="ARBA" id="ARBA00023136"/>
    </source>
</evidence>
<dbReference type="GO" id="GO:0004930">
    <property type="term" value="F:G protein-coupled receptor activity"/>
    <property type="evidence" value="ECO:0007669"/>
    <property type="project" value="InterPro"/>
</dbReference>
<dbReference type="FunFam" id="1.20.1070.10:FF:000058">
    <property type="entry name" value="Adhesion G protein-coupled receptor F5"/>
    <property type="match status" value="1"/>
</dbReference>
<comment type="similarity">
    <text evidence="2">Belongs to the G-protein coupled receptor 2 family. Adhesion G-protein coupled receptor (ADGR) subfamily.</text>
</comment>
<feature type="transmembrane region" description="Helical" evidence="9">
    <location>
        <begin position="857"/>
        <end position="880"/>
    </location>
</feature>
<dbReference type="InterPro" id="IPR046338">
    <property type="entry name" value="GAIN_dom_sf"/>
</dbReference>
<dbReference type="InterPro" id="IPR057244">
    <property type="entry name" value="GAIN_B"/>
</dbReference>
<dbReference type="OrthoDB" id="347083at2759"/>
<keyword evidence="4 9" id="KW-1133">Transmembrane helix</keyword>
<dbReference type="AlphaFoldDB" id="V4BEG2"/>
<feature type="transmembrane region" description="Helical" evidence="9">
    <location>
        <begin position="715"/>
        <end position="740"/>
    </location>
</feature>
<name>V4BEG2_LOTGI</name>
<feature type="region of interest" description="Disordered" evidence="8">
    <location>
        <begin position="912"/>
        <end position="954"/>
    </location>
</feature>
<keyword evidence="6" id="KW-1015">Disulfide bond</keyword>
<dbReference type="PRINTS" id="PR00249">
    <property type="entry name" value="GPCRSECRETIN"/>
</dbReference>
<evidence type="ECO:0008006" key="14">
    <source>
        <dbReference type="Google" id="ProtNLM"/>
    </source>
</evidence>
<evidence type="ECO:0000259" key="11">
    <source>
        <dbReference type="PROSITE" id="PS50261"/>
    </source>
</evidence>
<keyword evidence="3 9" id="KW-0812">Transmembrane</keyword>
<feature type="transmembrane region" description="Helical" evidence="9">
    <location>
        <begin position="787"/>
        <end position="812"/>
    </location>
</feature>
<gene>
    <name evidence="12" type="ORF">LOTGIDRAFT_154761</name>
</gene>
<evidence type="ECO:0000256" key="7">
    <source>
        <dbReference type="ARBA" id="ARBA00023180"/>
    </source>
</evidence>
<keyword evidence="13" id="KW-1185">Reference proteome</keyword>
<dbReference type="Pfam" id="PF00002">
    <property type="entry name" value="7tm_2"/>
    <property type="match status" value="1"/>
</dbReference>
<comment type="subcellular location">
    <subcellularLocation>
        <location evidence="1">Membrane</location>
        <topology evidence="1">Multi-pass membrane protein</topology>
    </subcellularLocation>
</comment>
<dbReference type="HOGENOM" id="CLU_309114_0_0_1"/>
<evidence type="ECO:0000256" key="4">
    <source>
        <dbReference type="ARBA" id="ARBA00022989"/>
    </source>
</evidence>
<dbReference type="SMART" id="SM00303">
    <property type="entry name" value="GPS"/>
    <property type="match status" value="1"/>
</dbReference>
<proteinExistence type="inferred from homology"/>
<keyword evidence="5 9" id="KW-0472">Membrane</keyword>
<dbReference type="GO" id="GO:0007166">
    <property type="term" value="P:cell surface receptor signaling pathway"/>
    <property type="evidence" value="ECO:0007669"/>
    <property type="project" value="InterPro"/>
</dbReference>
<evidence type="ECO:0000259" key="10">
    <source>
        <dbReference type="PROSITE" id="PS50221"/>
    </source>
</evidence>
<feature type="compositionally biased region" description="Basic and acidic residues" evidence="8">
    <location>
        <begin position="913"/>
        <end position="922"/>
    </location>
</feature>
<keyword evidence="7" id="KW-0325">Glycoprotein</keyword>
<dbReference type="PANTHER" id="PTHR12011">
    <property type="entry name" value="ADHESION G-PROTEIN COUPLED RECEPTOR"/>
    <property type="match status" value="1"/>
</dbReference>
<protein>
    <recommendedName>
        <fullName evidence="14">G-protein coupled receptors family 2 profile 2 domain-containing protein</fullName>
    </recommendedName>
</protein>
<dbReference type="CTD" id="20236390"/>
<evidence type="ECO:0000256" key="2">
    <source>
        <dbReference type="ARBA" id="ARBA00007343"/>
    </source>
</evidence>
<evidence type="ECO:0000256" key="8">
    <source>
        <dbReference type="SAM" id="MobiDB-lite"/>
    </source>
</evidence>
<dbReference type="CDD" id="cd15933">
    <property type="entry name" value="7tmB2_GPR133-like_Adhesion_V"/>
    <property type="match status" value="1"/>
</dbReference>
<feature type="transmembrane region" description="Helical" evidence="9">
    <location>
        <begin position="747"/>
        <end position="767"/>
    </location>
</feature>
<organism evidence="12 13">
    <name type="scientific">Lottia gigantea</name>
    <name type="common">Giant owl limpet</name>
    <dbReference type="NCBI Taxonomy" id="225164"/>
    <lineage>
        <taxon>Eukaryota</taxon>
        <taxon>Metazoa</taxon>
        <taxon>Spiralia</taxon>
        <taxon>Lophotrochozoa</taxon>
        <taxon>Mollusca</taxon>
        <taxon>Gastropoda</taxon>
        <taxon>Patellogastropoda</taxon>
        <taxon>Lottioidea</taxon>
        <taxon>Lottiidae</taxon>
        <taxon>Lottia</taxon>
    </lineage>
</organism>
<dbReference type="InterPro" id="IPR000832">
    <property type="entry name" value="GPCR_2_secretin-like"/>
</dbReference>
<dbReference type="KEGG" id="lgi:LOTGIDRAFT_154761"/>
<dbReference type="InterPro" id="IPR017981">
    <property type="entry name" value="GPCR_2-like_7TM"/>
</dbReference>